<dbReference type="InterPro" id="IPR036390">
    <property type="entry name" value="WH_DNA-bd_sf"/>
</dbReference>
<evidence type="ECO:0008006" key="2">
    <source>
        <dbReference type="Google" id="ProtNLM"/>
    </source>
</evidence>
<dbReference type="SUPFAM" id="SSF46785">
    <property type="entry name" value="Winged helix' DNA-binding domain"/>
    <property type="match status" value="1"/>
</dbReference>
<dbReference type="AlphaFoldDB" id="A0A6S6S7T1"/>
<gene>
    <name evidence="1" type="ORF">HELGO_WM30483</name>
</gene>
<dbReference type="EMBL" id="CACVAV010000066">
    <property type="protein sequence ID" value="CAA6803843.1"/>
    <property type="molecule type" value="Genomic_DNA"/>
</dbReference>
<sequence>MKNNTLVIKIGDIDDDFDDVLKAWEGGQSATPLNQLSFESMPGFLSYLTPKRWELLTALRKHGHLSIRKLAGLLKRDYKNTHSDVKALIEVGLIEKDADGLVFVPWDNVETHLQLAA</sequence>
<organism evidence="1">
    <name type="scientific">uncultured Thiotrichaceae bacterium</name>
    <dbReference type="NCBI Taxonomy" id="298394"/>
    <lineage>
        <taxon>Bacteria</taxon>
        <taxon>Pseudomonadati</taxon>
        <taxon>Pseudomonadota</taxon>
        <taxon>Gammaproteobacteria</taxon>
        <taxon>Thiotrichales</taxon>
        <taxon>Thiotrichaceae</taxon>
        <taxon>environmental samples</taxon>
    </lineage>
</organism>
<protein>
    <recommendedName>
        <fullName evidence="2">HTH marR-type domain-containing protein</fullName>
    </recommendedName>
</protein>
<dbReference type="Gene3D" id="1.10.10.10">
    <property type="entry name" value="Winged helix-like DNA-binding domain superfamily/Winged helix DNA-binding domain"/>
    <property type="match status" value="1"/>
</dbReference>
<name>A0A6S6S7T1_9GAMM</name>
<accession>A0A6S6S7T1</accession>
<proteinExistence type="predicted"/>
<dbReference type="Pfam" id="PF25212">
    <property type="entry name" value="HVO_A0114"/>
    <property type="match status" value="1"/>
</dbReference>
<reference evidence="1" key="1">
    <citation type="submission" date="2020-01" db="EMBL/GenBank/DDBJ databases">
        <authorList>
            <person name="Meier V. D."/>
            <person name="Meier V D."/>
        </authorList>
    </citation>
    <scope>NUCLEOTIDE SEQUENCE</scope>
    <source>
        <strain evidence="1">HLG_WM_MAG_08</strain>
    </source>
</reference>
<evidence type="ECO:0000313" key="1">
    <source>
        <dbReference type="EMBL" id="CAA6803843.1"/>
    </source>
</evidence>
<dbReference type="InterPro" id="IPR036388">
    <property type="entry name" value="WH-like_DNA-bd_sf"/>
</dbReference>